<reference evidence="8 9" key="1">
    <citation type="submission" date="2024-10" db="EMBL/GenBank/DDBJ databases">
        <title>Updated reference genomes for cyclostephanoid diatoms.</title>
        <authorList>
            <person name="Roberts W.R."/>
            <person name="Alverson A.J."/>
        </authorList>
    </citation>
    <scope>NUCLEOTIDE SEQUENCE [LARGE SCALE GENOMIC DNA]</scope>
    <source>
        <strain evidence="8 9">AJA010-31</strain>
    </source>
</reference>
<keyword evidence="5" id="KW-0408">Iron</keyword>
<protein>
    <recommendedName>
        <fullName evidence="7">Fe2OG dioxygenase domain-containing protein</fullName>
    </recommendedName>
</protein>
<dbReference type="PANTHER" id="PTHR10869">
    <property type="entry name" value="PROLYL 4-HYDROXYLASE ALPHA SUBUNIT"/>
    <property type="match status" value="1"/>
</dbReference>
<dbReference type="GO" id="GO:0046872">
    <property type="term" value="F:metal ion binding"/>
    <property type="evidence" value="ECO:0007669"/>
    <property type="project" value="UniProtKB-KW"/>
</dbReference>
<dbReference type="InterPro" id="IPR006620">
    <property type="entry name" value="Pro_4_hyd_alph"/>
</dbReference>
<dbReference type="FunFam" id="2.60.120.620:FF:000075">
    <property type="entry name" value="Predicted protein"/>
    <property type="match status" value="1"/>
</dbReference>
<dbReference type="Proteomes" id="UP001530400">
    <property type="component" value="Unassembled WGS sequence"/>
</dbReference>
<dbReference type="GO" id="GO:0051213">
    <property type="term" value="F:dioxygenase activity"/>
    <property type="evidence" value="ECO:0007669"/>
    <property type="project" value="UniProtKB-KW"/>
</dbReference>
<dbReference type="Gene3D" id="2.60.120.620">
    <property type="entry name" value="q2cbj1_9rhob like domain"/>
    <property type="match status" value="1"/>
</dbReference>
<comment type="cofactor">
    <cofactor evidence="1">
        <name>L-ascorbate</name>
        <dbReference type="ChEBI" id="CHEBI:38290"/>
    </cofactor>
</comment>
<evidence type="ECO:0000256" key="3">
    <source>
        <dbReference type="ARBA" id="ARBA00022964"/>
    </source>
</evidence>
<proteinExistence type="predicted"/>
<evidence type="ECO:0000259" key="7">
    <source>
        <dbReference type="PROSITE" id="PS51471"/>
    </source>
</evidence>
<dbReference type="PANTHER" id="PTHR10869:SF226">
    <property type="entry name" value="PROLYL 4-HYDROXYLASE ALPHA SUBUNIT DOMAIN-CONTAINING PROTEIN"/>
    <property type="match status" value="1"/>
</dbReference>
<keyword evidence="6" id="KW-0732">Signal</keyword>
<dbReference type="EMBL" id="JALLPJ020000419">
    <property type="protein sequence ID" value="KAL3792834.1"/>
    <property type="molecule type" value="Genomic_DNA"/>
</dbReference>
<dbReference type="InterPro" id="IPR045054">
    <property type="entry name" value="P4HA-like"/>
</dbReference>
<dbReference type="PROSITE" id="PS51471">
    <property type="entry name" value="FE2OG_OXY"/>
    <property type="match status" value="1"/>
</dbReference>
<comment type="caution">
    <text evidence="8">The sequence shown here is derived from an EMBL/GenBank/DDBJ whole genome shotgun (WGS) entry which is preliminary data.</text>
</comment>
<dbReference type="SMART" id="SM00702">
    <property type="entry name" value="P4Hc"/>
    <property type="match status" value="1"/>
</dbReference>
<keyword evidence="9" id="KW-1185">Reference proteome</keyword>
<evidence type="ECO:0000313" key="8">
    <source>
        <dbReference type="EMBL" id="KAL3792834.1"/>
    </source>
</evidence>
<organism evidence="8 9">
    <name type="scientific">Cyclotella atomus</name>
    <dbReference type="NCBI Taxonomy" id="382360"/>
    <lineage>
        <taxon>Eukaryota</taxon>
        <taxon>Sar</taxon>
        <taxon>Stramenopiles</taxon>
        <taxon>Ochrophyta</taxon>
        <taxon>Bacillariophyta</taxon>
        <taxon>Coscinodiscophyceae</taxon>
        <taxon>Thalassiosirophycidae</taxon>
        <taxon>Stephanodiscales</taxon>
        <taxon>Stephanodiscaceae</taxon>
        <taxon>Cyclotella</taxon>
    </lineage>
</organism>
<feature type="domain" description="Fe2OG dioxygenase" evidence="7">
    <location>
        <begin position="320"/>
        <end position="429"/>
    </location>
</feature>
<evidence type="ECO:0000256" key="4">
    <source>
        <dbReference type="ARBA" id="ARBA00023002"/>
    </source>
</evidence>
<feature type="signal peptide" evidence="6">
    <location>
        <begin position="1"/>
        <end position="26"/>
    </location>
</feature>
<evidence type="ECO:0000313" key="9">
    <source>
        <dbReference type="Proteomes" id="UP001530400"/>
    </source>
</evidence>
<dbReference type="InterPro" id="IPR005123">
    <property type="entry name" value="Oxoglu/Fe-dep_dioxygenase_dom"/>
</dbReference>
<name>A0ABD3PXG3_9STRA</name>
<feature type="chain" id="PRO_5044815725" description="Fe2OG dioxygenase domain-containing protein" evidence="6">
    <location>
        <begin position="27"/>
        <end position="453"/>
    </location>
</feature>
<accession>A0ABD3PXG3</accession>
<evidence type="ECO:0000256" key="2">
    <source>
        <dbReference type="ARBA" id="ARBA00022723"/>
    </source>
</evidence>
<keyword evidence="4" id="KW-0560">Oxidoreductase</keyword>
<gene>
    <name evidence="8" type="ORF">ACHAWO_013949</name>
</gene>
<keyword evidence="3" id="KW-0223">Dioxygenase</keyword>
<evidence type="ECO:0000256" key="1">
    <source>
        <dbReference type="ARBA" id="ARBA00001961"/>
    </source>
</evidence>
<keyword evidence="2" id="KW-0479">Metal-binding</keyword>
<sequence>MKQSLHTTLMLLAFLFLALLSPTASASPERSFNIINESGRRIEVHWIHPETSEMVLQSTPDILAGATFALNSYVGHSFQIRELPGKKTGVCEGEGQVCRIGMFTVNKNHDQVIVVKEGIEVEHTDSKSIAQKSASNLLSDCKAEANRKLTSGEGNAESILDNLASCVKSGIAKEIEKANEEITFQAGVRKNMAGLLENYTCADELLNTTEPRDVLHWEGREVKVMIDRPASKIHVVENFITAEECKAVEEAAEPILHDATVADGSGGSVLSESRKAKQAGIHVNWDKEAEGDLIASLSRRVYNYVNHVLPFDIQHNGQEDLMSIQYFGRGRDDDKPDRYMPHCDGDCNGLDFKPGNRMATMVMYCDIPSVGGATNFRNSGVHVKPTKYAATFFGYIDPVTMKMDDGFTEHSGCPVIEGEKKIVTQWVRLGVDDENPWNSFNTLGVKYSDAANQ</sequence>
<evidence type="ECO:0000256" key="5">
    <source>
        <dbReference type="ARBA" id="ARBA00023004"/>
    </source>
</evidence>
<evidence type="ECO:0000256" key="6">
    <source>
        <dbReference type="SAM" id="SignalP"/>
    </source>
</evidence>
<dbReference type="AlphaFoldDB" id="A0ABD3PXG3"/>